<name>A0A017RZH4_9CLOT</name>
<evidence type="ECO:0000256" key="8">
    <source>
        <dbReference type="ARBA" id="ARBA00048689"/>
    </source>
</evidence>
<dbReference type="STRING" id="1403537.Q428_03445"/>
<comment type="catalytic activity">
    <reaction evidence="9">
        <text>an NDP-alpha-D-glucose + (2R)-3-phosphoglycerate = (2R)-2-O-(alpha-D-glucopyranosyl)-3-phospho-glycerate + a ribonucleoside 5'-diphosphate + H(+)</text>
        <dbReference type="Rhea" id="RHEA:47244"/>
        <dbReference type="ChEBI" id="CHEBI:15378"/>
        <dbReference type="ChEBI" id="CHEBI:57930"/>
        <dbReference type="ChEBI" id="CHEBI:58272"/>
        <dbReference type="ChEBI" id="CHEBI:62600"/>
        <dbReference type="ChEBI" id="CHEBI:76533"/>
        <dbReference type="EC" id="2.4.1.266"/>
    </reaction>
    <physiologicalReaction direction="left-to-right" evidence="9">
        <dbReference type="Rhea" id="RHEA:47245"/>
    </physiologicalReaction>
</comment>
<dbReference type="InterPro" id="IPR001173">
    <property type="entry name" value="Glyco_trans_2-like"/>
</dbReference>
<evidence type="ECO:0000256" key="5">
    <source>
        <dbReference type="ARBA" id="ARBA00022842"/>
    </source>
</evidence>
<keyword evidence="5" id="KW-0460">Magnesium</keyword>
<dbReference type="PANTHER" id="PTHR48090">
    <property type="entry name" value="UNDECAPRENYL-PHOSPHATE 4-DEOXY-4-FORMAMIDO-L-ARABINOSE TRANSFERASE-RELATED"/>
    <property type="match status" value="1"/>
</dbReference>
<evidence type="ECO:0000313" key="12">
    <source>
        <dbReference type="Proteomes" id="UP000019681"/>
    </source>
</evidence>
<dbReference type="PANTHER" id="PTHR48090:SF10">
    <property type="entry name" value="GLUCOSYL-3-PHOSPHOGLYCERATE SYNTHASE"/>
    <property type="match status" value="1"/>
</dbReference>
<dbReference type="CDD" id="cd04179">
    <property type="entry name" value="DPM_DPG-synthase_like"/>
    <property type="match status" value="1"/>
</dbReference>
<feature type="domain" description="Glycosyltransferase 2-like" evidence="10">
    <location>
        <begin position="5"/>
        <end position="128"/>
    </location>
</feature>
<comment type="similarity">
    <text evidence="2">Belongs to the glycosyltransferase 2 family.</text>
</comment>
<keyword evidence="4 11" id="KW-0808">Transferase</keyword>
<comment type="caution">
    <text evidence="11">The sequence shown here is derived from an EMBL/GenBank/DDBJ whole genome shotgun (WGS) entry which is preliminary data.</text>
</comment>
<dbReference type="SUPFAM" id="SSF53448">
    <property type="entry name" value="Nucleotide-diphospho-sugar transferases"/>
    <property type="match status" value="1"/>
</dbReference>
<protein>
    <recommendedName>
        <fullName evidence="7">Glucosyl-3-phosphoglycerate synthase</fullName>
        <ecNumber evidence="6">2.4.1.266</ecNumber>
    </recommendedName>
</protein>
<evidence type="ECO:0000313" key="11">
    <source>
        <dbReference type="EMBL" id="EYE89345.1"/>
    </source>
</evidence>
<comment type="cofactor">
    <cofactor evidence="1">
        <name>Mg(2+)</name>
        <dbReference type="ChEBI" id="CHEBI:18420"/>
    </cofactor>
</comment>
<organism evidence="11 12">
    <name type="scientific">Fervidicella metallireducens AeB</name>
    <dbReference type="NCBI Taxonomy" id="1403537"/>
    <lineage>
        <taxon>Bacteria</taxon>
        <taxon>Bacillati</taxon>
        <taxon>Bacillota</taxon>
        <taxon>Clostridia</taxon>
        <taxon>Eubacteriales</taxon>
        <taxon>Clostridiaceae</taxon>
        <taxon>Fervidicella</taxon>
    </lineage>
</organism>
<gene>
    <name evidence="11" type="ORF">Q428_03445</name>
</gene>
<evidence type="ECO:0000256" key="1">
    <source>
        <dbReference type="ARBA" id="ARBA00001946"/>
    </source>
</evidence>
<proteinExistence type="inferred from homology"/>
<dbReference type="GO" id="GO:0016757">
    <property type="term" value="F:glycosyltransferase activity"/>
    <property type="evidence" value="ECO:0007669"/>
    <property type="project" value="UniProtKB-KW"/>
</dbReference>
<evidence type="ECO:0000256" key="3">
    <source>
        <dbReference type="ARBA" id="ARBA00022676"/>
    </source>
</evidence>
<dbReference type="EMBL" id="AZQP01000006">
    <property type="protein sequence ID" value="EYE89345.1"/>
    <property type="molecule type" value="Genomic_DNA"/>
</dbReference>
<dbReference type="Gene3D" id="3.90.550.10">
    <property type="entry name" value="Spore Coat Polysaccharide Biosynthesis Protein SpsA, Chain A"/>
    <property type="match status" value="1"/>
</dbReference>
<accession>A0A017RZH4</accession>
<sequence>MKVACIIPAYNEERTIKEIIDVVKQVDLIDEIIVVSDGSKDQTVSISKKAGAKVIENKINKGKGAALKIGIDSSDSDIFTFLDADLVGLKKEHVIDLLMPVLNDEADMSVGIFKSGRIATNLAQKVAPNLSGQRTIKRQLIEEIENIDITRYGVEIALTKIAQKRNYRTKNVFLDNLTHVMKEEKLGLRKGFKARLKMYWEIAKCLKME</sequence>
<dbReference type="RefSeq" id="WP_035378170.1">
    <property type="nucleotide sequence ID" value="NZ_AZQP01000006.1"/>
</dbReference>
<reference evidence="11 12" key="1">
    <citation type="journal article" date="2014" name="Genome Announc.">
        <title>Draft Genome Sequence of Fervidicella metallireducens Strain AeBT, an Iron-Reducing Thermoanaerobe from the Great Artesian Basin.</title>
        <authorList>
            <person name="Patel B.K."/>
        </authorList>
    </citation>
    <scope>NUCLEOTIDE SEQUENCE [LARGE SCALE GENOMIC DNA]</scope>
    <source>
        <strain evidence="11 12">AeB</strain>
    </source>
</reference>
<evidence type="ECO:0000256" key="2">
    <source>
        <dbReference type="ARBA" id="ARBA00006739"/>
    </source>
</evidence>
<comment type="catalytic activity">
    <reaction evidence="8">
        <text>(2R)-3-phosphoglycerate + UDP-alpha-D-glucose = (2R)-2-O-(alpha-D-glucopyranosyl)-3-phospho-glycerate + UDP + H(+)</text>
        <dbReference type="Rhea" id="RHEA:31319"/>
        <dbReference type="ChEBI" id="CHEBI:15378"/>
        <dbReference type="ChEBI" id="CHEBI:58223"/>
        <dbReference type="ChEBI" id="CHEBI:58272"/>
        <dbReference type="ChEBI" id="CHEBI:58885"/>
        <dbReference type="ChEBI" id="CHEBI:62600"/>
        <dbReference type="EC" id="2.4.1.266"/>
    </reaction>
    <physiologicalReaction direction="left-to-right" evidence="8">
        <dbReference type="Rhea" id="RHEA:31320"/>
    </physiologicalReaction>
</comment>
<evidence type="ECO:0000256" key="7">
    <source>
        <dbReference type="ARBA" id="ARBA00040894"/>
    </source>
</evidence>
<dbReference type="AlphaFoldDB" id="A0A017RZH4"/>
<dbReference type="OrthoDB" id="9810303at2"/>
<dbReference type="Proteomes" id="UP000019681">
    <property type="component" value="Unassembled WGS sequence"/>
</dbReference>
<evidence type="ECO:0000259" key="10">
    <source>
        <dbReference type="Pfam" id="PF00535"/>
    </source>
</evidence>
<evidence type="ECO:0000256" key="9">
    <source>
        <dbReference type="ARBA" id="ARBA00048997"/>
    </source>
</evidence>
<keyword evidence="3" id="KW-0328">Glycosyltransferase</keyword>
<keyword evidence="12" id="KW-1185">Reference proteome</keyword>
<dbReference type="InterPro" id="IPR050256">
    <property type="entry name" value="Glycosyltransferase_2"/>
</dbReference>
<evidence type="ECO:0000256" key="4">
    <source>
        <dbReference type="ARBA" id="ARBA00022679"/>
    </source>
</evidence>
<dbReference type="InterPro" id="IPR029044">
    <property type="entry name" value="Nucleotide-diphossugar_trans"/>
</dbReference>
<evidence type="ECO:0000256" key="6">
    <source>
        <dbReference type="ARBA" id="ARBA00039022"/>
    </source>
</evidence>
<dbReference type="EC" id="2.4.1.266" evidence="6"/>
<dbReference type="Pfam" id="PF00535">
    <property type="entry name" value="Glycos_transf_2"/>
    <property type="match status" value="1"/>
</dbReference>